<evidence type="ECO:0000256" key="2">
    <source>
        <dbReference type="ARBA" id="ARBA00022723"/>
    </source>
</evidence>
<sequence length="480" mass="51685">MRRTKIVATLGPATDKPGVLEGIIKAGVNIVRLNFSHGEHAEHIARAEAVREVANKLGIRVGILSDLQGPKIRIENFVEGRVELEEGQTFILDSKLDEDAGNNERVGIAYKELVNDVKIGDTLLLDDGNIIVDVTGVTESEIQTKVVVAGPLSNRKGVNLKGGGLSAAALTEKDKEDLICAAGFNTDFIAVSFPKTGADIIEARELLVAAGSKAGIVAKIERTEALDNIDEIIEASDAIMIARGDLGVEIGDAKLVGVQKRFINRARQLDKAVITATQMMESMIEHQSPTRAEVMDVANSVLDGTDAVMLSAETAVGKYPVKTVKAMSEICIGAESEVDYSMSGKQGGYSLRDEPFKFERTDEAIAMSSIVLANHFNIKAVACLTETGTTALLMSRVTTDLPIYGITRNEDTCGRLTICRGVEPIFYDFKPSPDDEIQRQVVSVLKANKAVETGDQILVTFGSFNFQQGGTNCLRIVTID</sequence>
<dbReference type="EC" id="2.7.1.40" evidence="3"/>
<evidence type="ECO:0000313" key="6">
    <source>
        <dbReference type="EMBL" id="UNM95749.1"/>
    </source>
</evidence>
<dbReference type="Proteomes" id="UP000829542">
    <property type="component" value="Chromosome"/>
</dbReference>
<keyword evidence="1 6" id="KW-0808">Transferase</keyword>
<dbReference type="GO" id="GO:0016301">
    <property type="term" value="F:kinase activity"/>
    <property type="evidence" value="ECO:0007669"/>
    <property type="project" value="UniProtKB-KW"/>
</dbReference>
<dbReference type="NCBIfam" id="NF004978">
    <property type="entry name" value="PRK06354.1"/>
    <property type="match status" value="1"/>
</dbReference>
<organism evidence="6 7">
    <name type="scientific">Ignatzschineria rhizosphaerae</name>
    <dbReference type="NCBI Taxonomy" id="2923279"/>
    <lineage>
        <taxon>Bacteria</taxon>
        <taxon>Pseudomonadati</taxon>
        <taxon>Pseudomonadota</taxon>
        <taxon>Gammaproteobacteria</taxon>
        <taxon>Cardiobacteriales</taxon>
        <taxon>Ignatzschineriaceae</taxon>
        <taxon>Ignatzschineria</taxon>
    </lineage>
</organism>
<keyword evidence="7" id="KW-1185">Reference proteome</keyword>
<dbReference type="NCBIfam" id="TIGR01064">
    <property type="entry name" value="pyruv_kin"/>
    <property type="match status" value="1"/>
</dbReference>
<dbReference type="PANTHER" id="PTHR11817">
    <property type="entry name" value="PYRUVATE KINASE"/>
    <property type="match status" value="1"/>
</dbReference>
<dbReference type="NCBIfam" id="NF004491">
    <property type="entry name" value="PRK05826.1"/>
    <property type="match status" value="1"/>
</dbReference>
<dbReference type="GO" id="GO:0004743">
    <property type="term" value="F:pyruvate kinase activity"/>
    <property type="evidence" value="ECO:0007669"/>
    <property type="project" value="UniProtKB-EC"/>
</dbReference>
<dbReference type="InterPro" id="IPR015795">
    <property type="entry name" value="Pyrv_Knase_C"/>
</dbReference>
<dbReference type="Pfam" id="PF02887">
    <property type="entry name" value="PK_C"/>
    <property type="match status" value="1"/>
</dbReference>
<evidence type="ECO:0000313" key="7">
    <source>
        <dbReference type="Proteomes" id="UP000829542"/>
    </source>
</evidence>
<dbReference type="InterPro" id="IPR001697">
    <property type="entry name" value="Pyr_Knase"/>
</dbReference>
<dbReference type="InterPro" id="IPR018209">
    <property type="entry name" value="Pyrv_Knase_AS"/>
</dbReference>
<dbReference type="RefSeq" id="WP_242148308.1">
    <property type="nucleotide sequence ID" value="NZ_CP093379.1"/>
</dbReference>
<dbReference type="InterPro" id="IPR015793">
    <property type="entry name" value="Pyrv_Knase_brl"/>
</dbReference>
<evidence type="ECO:0000256" key="1">
    <source>
        <dbReference type="ARBA" id="ARBA00022679"/>
    </source>
</evidence>
<evidence type="ECO:0000259" key="5">
    <source>
        <dbReference type="Pfam" id="PF02887"/>
    </source>
</evidence>
<proteinExistence type="predicted"/>
<keyword evidence="2" id="KW-0479">Metal-binding</keyword>
<gene>
    <name evidence="6" type="primary">pyk</name>
    <name evidence="6" type="ORF">MMG00_11095</name>
</gene>
<reference evidence="6 7" key="1">
    <citation type="submission" date="2022-03" db="EMBL/GenBank/DDBJ databases">
        <title>Ignatzschineria rhizosphaerae HR5S32.</title>
        <authorList>
            <person name="Sun J.Q."/>
            <person name="Feng J.Y."/>
        </authorList>
    </citation>
    <scope>NUCLEOTIDE SEQUENCE [LARGE SCALE GENOMIC DNA]</scope>
    <source>
        <strain evidence="6 7">HR5S32</strain>
    </source>
</reference>
<keyword evidence="6" id="KW-0670">Pyruvate</keyword>
<dbReference type="Pfam" id="PF00224">
    <property type="entry name" value="PK"/>
    <property type="match status" value="1"/>
</dbReference>
<dbReference type="PROSITE" id="PS00110">
    <property type="entry name" value="PYRUVATE_KINASE"/>
    <property type="match status" value="1"/>
</dbReference>
<evidence type="ECO:0000259" key="4">
    <source>
        <dbReference type="Pfam" id="PF00224"/>
    </source>
</evidence>
<name>A0ABY3X228_9GAMM</name>
<dbReference type="EMBL" id="CP093379">
    <property type="protein sequence ID" value="UNM95749.1"/>
    <property type="molecule type" value="Genomic_DNA"/>
</dbReference>
<accession>A0ABY3X228</accession>
<feature type="domain" description="Pyruvate kinase barrel" evidence="4">
    <location>
        <begin position="1"/>
        <end position="324"/>
    </location>
</feature>
<evidence type="ECO:0000256" key="3">
    <source>
        <dbReference type="NCBIfam" id="TIGR01064"/>
    </source>
</evidence>
<keyword evidence="6" id="KW-0418">Kinase</keyword>
<protein>
    <recommendedName>
        <fullName evidence="3">Pyruvate kinase</fullName>
        <ecNumber evidence="3">2.7.1.40</ecNumber>
    </recommendedName>
</protein>
<feature type="domain" description="Pyruvate kinase C-terminal" evidence="5">
    <location>
        <begin position="363"/>
        <end position="477"/>
    </location>
</feature>